<comment type="caution">
    <text evidence="3">The sequence shown here is derived from an EMBL/GenBank/DDBJ whole genome shotgun (WGS) entry which is preliminary data.</text>
</comment>
<dbReference type="EMBL" id="JPKY01000043">
    <property type="protein sequence ID" value="KFH44765.1"/>
    <property type="molecule type" value="Genomic_DNA"/>
</dbReference>
<dbReference type="HOGENOM" id="CLU_1980974_0_0_1"/>
<sequence>MAKSSHCNVSSPFHLPVFTTILFFLVSGGLADPLSPSSPTDDNEAGHQHLCVVNVVKNLQFPVARARVRTEGTAPTLEATIKRPEQWVEEMIEAGPEAPETVKVFVSPNRPQETRPAEETVDRSEL</sequence>
<dbReference type="AlphaFoldDB" id="A0A086T5Y3"/>
<dbReference type="Proteomes" id="UP000029964">
    <property type="component" value="Unassembled WGS sequence"/>
</dbReference>
<name>A0A086T5Y3_HAPC1</name>
<accession>A0A086T5Y3</accession>
<reference evidence="4" key="1">
    <citation type="journal article" date="2014" name="Genome Announc.">
        <title>Genome sequence and annotation of Acremonium chrysogenum, producer of the beta-lactam antibiotic cephalosporin C.</title>
        <authorList>
            <person name="Terfehr D."/>
            <person name="Dahlmann T.A."/>
            <person name="Specht T."/>
            <person name="Zadra I."/>
            <person name="Kuernsteiner H."/>
            <person name="Kueck U."/>
        </authorList>
    </citation>
    <scope>NUCLEOTIDE SEQUENCE [LARGE SCALE GENOMIC DNA]</scope>
    <source>
        <strain evidence="4">ATCC 11550 / CBS 779.69 / DSM 880 / IAM 14645 / JCM 23072 / IMI 49137</strain>
    </source>
</reference>
<keyword evidence="2" id="KW-0732">Signal</keyword>
<evidence type="ECO:0000256" key="1">
    <source>
        <dbReference type="SAM" id="MobiDB-lite"/>
    </source>
</evidence>
<evidence type="ECO:0000313" key="3">
    <source>
        <dbReference type="EMBL" id="KFH44765.1"/>
    </source>
</evidence>
<gene>
    <name evidence="3" type="ORF">ACRE_044740</name>
</gene>
<keyword evidence="4" id="KW-1185">Reference proteome</keyword>
<evidence type="ECO:0000313" key="4">
    <source>
        <dbReference type="Proteomes" id="UP000029964"/>
    </source>
</evidence>
<protein>
    <submittedName>
        <fullName evidence="3">Uncharacterized protein</fullName>
    </submittedName>
</protein>
<organism evidence="3 4">
    <name type="scientific">Hapsidospora chrysogenum (strain ATCC 11550 / CBS 779.69 / DSM 880 / IAM 14645 / JCM 23072 / IMI 49137)</name>
    <name type="common">Acremonium chrysogenum</name>
    <dbReference type="NCBI Taxonomy" id="857340"/>
    <lineage>
        <taxon>Eukaryota</taxon>
        <taxon>Fungi</taxon>
        <taxon>Dikarya</taxon>
        <taxon>Ascomycota</taxon>
        <taxon>Pezizomycotina</taxon>
        <taxon>Sordariomycetes</taxon>
        <taxon>Hypocreomycetidae</taxon>
        <taxon>Hypocreales</taxon>
        <taxon>Bionectriaceae</taxon>
        <taxon>Hapsidospora</taxon>
    </lineage>
</organism>
<feature type="signal peptide" evidence="2">
    <location>
        <begin position="1"/>
        <end position="31"/>
    </location>
</feature>
<feature type="compositionally biased region" description="Basic and acidic residues" evidence="1">
    <location>
        <begin position="112"/>
        <end position="126"/>
    </location>
</feature>
<feature type="region of interest" description="Disordered" evidence="1">
    <location>
        <begin position="106"/>
        <end position="126"/>
    </location>
</feature>
<feature type="chain" id="PRO_5001815320" evidence="2">
    <location>
        <begin position="32"/>
        <end position="126"/>
    </location>
</feature>
<proteinExistence type="predicted"/>
<evidence type="ECO:0000256" key="2">
    <source>
        <dbReference type="SAM" id="SignalP"/>
    </source>
</evidence>